<dbReference type="GO" id="GO:0019693">
    <property type="term" value="P:ribose phosphate metabolic process"/>
    <property type="evidence" value="ECO:0007669"/>
    <property type="project" value="TreeGrafter"/>
</dbReference>
<reference evidence="4" key="1">
    <citation type="submission" date="2019-03" db="EMBL/GenBank/DDBJ databases">
        <authorList>
            <person name="Mank J."/>
            <person name="Almeida P."/>
        </authorList>
    </citation>
    <scope>NUCLEOTIDE SEQUENCE</scope>
    <source>
        <strain evidence="4">78183</strain>
    </source>
</reference>
<dbReference type="PROSITE" id="PS51462">
    <property type="entry name" value="NUDIX"/>
    <property type="match status" value="1"/>
</dbReference>
<dbReference type="GO" id="GO:0080042">
    <property type="term" value="F:ADP-glucose pyrophosphohydrolase activity"/>
    <property type="evidence" value="ECO:0007669"/>
    <property type="project" value="TreeGrafter"/>
</dbReference>
<keyword evidence="2" id="KW-0378">Hydrolase</keyword>
<dbReference type="PANTHER" id="PTHR11839:SF18">
    <property type="entry name" value="NUDIX HYDROLASE DOMAIN-CONTAINING PROTEIN"/>
    <property type="match status" value="1"/>
</dbReference>
<sequence length="353" mass="38544">MSLLSVPKSLLLGSPLPVSILNQIRKKRRPFCCNMSSESSQPLTHSLTLPTQLDQPIQIIAAPGVSDSQFRTAIESSLFKQWLKNLESENGILATGSFLLKQVLVQGVDMFGQRMGFLKFKADIFNKETGVKIPGVVFARGPAVTVLILLDSEGETYAVLTEQQTDINEQEIQVKMIAPFEMLPCSNPDDFSCMSKVRVPTGRLVLELPAGMLDADKGDFVGTAVREVEEETGIHLTLGDMVDLTAFLDPSTGGRVFPSPISVNVDNHYAMTGQAQGGCDEEISVFLYRGCVGKEIINQLQGKETGLREAGELIKVHVVPYKKLWRITADAKVLMAIALYEMAKGSGLLPLKT</sequence>
<dbReference type="SUPFAM" id="SSF55811">
    <property type="entry name" value="Nudix"/>
    <property type="match status" value="1"/>
</dbReference>
<evidence type="ECO:0000256" key="2">
    <source>
        <dbReference type="ARBA" id="ARBA00022801"/>
    </source>
</evidence>
<dbReference type="InterPro" id="IPR015797">
    <property type="entry name" value="NUDIX_hydrolase-like_dom_sf"/>
</dbReference>
<proteinExistence type="predicted"/>
<dbReference type="EMBL" id="CAADRP010000001">
    <property type="protein sequence ID" value="VFU20593.1"/>
    <property type="molecule type" value="Genomic_DNA"/>
</dbReference>
<comment type="cofactor">
    <cofactor evidence="1">
        <name>Mg(2+)</name>
        <dbReference type="ChEBI" id="CHEBI:18420"/>
    </cofactor>
</comment>
<evidence type="ECO:0000259" key="3">
    <source>
        <dbReference type="PROSITE" id="PS51462"/>
    </source>
</evidence>
<feature type="domain" description="Nudix hydrolase" evidence="3">
    <location>
        <begin position="139"/>
        <end position="341"/>
    </location>
</feature>
<dbReference type="GO" id="GO:0006753">
    <property type="term" value="P:nucleoside phosphate metabolic process"/>
    <property type="evidence" value="ECO:0007669"/>
    <property type="project" value="TreeGrafter"/>
</dbReference>
<gene>
    <name evidence="4" type="ORF">SVIM_LOCUS6698</name>
</gene>
<dbReference type="PANTHER" id="PTHR11839">
    <property type="entry name" value="UDP/ADP-SUGAR PYROPHOSPHATASE"/>
    <property type="match status" value="1"/>
</dbReference>
<dbReference type="InterPro" id="IPR000086">
    <property type="entry name" value="NUDIX_hydrolase_dom"/>
</dbReference>
<protein>
    <recommendedName>
        <fullName evidence="3">Nudix hydrolase domain-containing protein</fullName>
    </recommendedName>
</protein>
<evidence type="ECO:0000313" key="4">
    <source>
        <dbReference type="EMBL" id="VFU20593.1"/>
    </source>
</evidence>
<dbReference type="Gene3D" id="3.90.79.10">
    <property type="entry name" value="Nucleoside Triphosphate Pyrophosphohydrolase"/>
    <property type="match status" value="1"/>
</dbReference>
<dbReference type="AlphaFoldDB" id="A0A6N2JY54"/>
<organism evidence="4">
    <name type="scientific">Salix viminalis</name>
    <name type="common">Common osier</name>
    <name type="synonym">Basket willow</name>
    <dbReference type="NCBI Taxonomy" id="40686"/>
    <lineage>
        <taxon>Eukaryota</taxon>
        <taxon>Viridiplantae</taxon>
        <taxon>Streptophyta</taxon>
        <taxon>Embryophyta</taxon>
        <taxon>Tracheophyta</taxon>
        <taxon>Spermatophyta</taxon>
        <taxon>Magnoliopsida</taxon>
        <taxon>eudicotyledons</taxon>
        <taxon>Gunneridae</taxon>
        <taxon>Pentapetalae</taxon>
        <taxon>rosids</taxon>
        <taxon>fabids</taxon>
        <taxon>Malpighiales</taxon>
        <taxon>Salicaceae</taxon>
        <taxon>Saliceae</taxon>
        <taxon>Salix</taxon>
    </lineage>
</organism>
<evidence type="ECO:0000256" key="1">
    <source>
        <dbReference type="ARBA" id="ARBA00001946"/>
    </source>
</evidence>
<accession>A0A6N2JY54</accession>
<dbReference type="CDD" id="cd03424">
    <property type="entry name" value="NUDIX_ADPRase_Nudt5_UGPPase_Nudt14"/>
    <property type="match status" value="1"/>
</dbReference>
<name>A0A6N2JY54_SALVM</name>
<dbReference type="GO" id="GO:0080041">
    <property type="term" value="F:ADP-ribose pyrophosphohydrolase activity"/>
    <property type="evidence" value="ECO:0007669"/>
    <property type="project" value="TreeGrafter"/>
</dbReference>
<dbReference type="Pfam" id="PF00293">
    <property type="entry name" value="NUDIX"/>
    <property type="match status" value="1"/>
</dbReference>